<dbReference type="EMBL" id="JACDXJ010000001">
    <property type="protein sequence ID" value="MBA1155403.1"/>
    <property type="molecule type" value="Genomic_DNA"/>
</dbReference>
<dbReference type="Gene3D" id="1.10.3720.10">
    <property type="entry name" value="MetI-like"/>
    <property type="match status" value="1"/>
</dbReference>
<keyword evidence="10" id="KW-1185">Reference proteome</keyword>
<evidence type="ECO:0000256" key="4">
    <source>
        <dbReference type="ARBA" id="ARBA00022692"/>
    </source>
</evidence>
<dbReference type="RefSeq" id="WP_181051046.1">
    <property type="nucleotide sequence ID" value="NZ_JACDXJ010000001.1"/>
</dbReference>
<dbReference type="Pfam" id="PF00528">
    <property type="entry name" value="BPD_transp_1"/>
    <property type="match status" value="1"/>
</dbReference>
<feature type="domain" description="ABC transmembrane type-1" evidence="8">
    <location>
        <begin position="95"/>
        <end position="306"/>
    </location>
</feature>
<dbReference type="PANTHER" id="PTHR43163:SF6">
    <property type="entry name" value="DIPEPTIDE TRANSPORT SYSTEM PERMEASE PROTEIN DPPB-RELATED"/>
    <property type="match status" value="1"/>
</dbReference>
<sequence>MVSFILNRALQIIPVIIGVTLATFLLAQIIPGDPADVLLGSMASEEARQQLRLALGLNEPIYVQYAIYLKNLLQGDLGQSFTFAQPVTQVIVERLFNTSLLAVAAILLASVAGVAAGTWAALKPGSLRDQGLSVVVLFFNSMPSFWLGLVLILTFGLHLRLLPVGGMQDATGSSGLGSLIAHMVLPTITLAAWSLAVIARMTRSAILDVINSDYIRTARSRGVSEARIVLRHALPNAMPSVITVIGMQMGFLLSGAVLTETVFSWPGIGLAMYQAISTRDIPLIQGGILVLAVAFVLINFAVDILYAYFNPKVKLA</sequence>
<protein>
    <submittedName>
        <fullName evidence="9">ABC transporter permease</fullName>
    </submittedName>
</protein>
<keyword evidence="2 7" id="KW-0813">Transport</keyword>
<name>A0A838BKB2_9HYPH</name>
<dbReference type="PROSITE" id="PS50928">
    <property type="entry name" value="ABC_TM1"/>
    <property type="match status" value="1"/>
</dbReference>
<comment type="similarity">
    <text evidence="7">Belongs to the binding-protein-dependent transport system permease family.</text>
</comment>
<keyword evidence="4 7" id="KW-0812">Transmembrane</keyword>
<feature type="transmembrane region" description="Helical" evidence="7">
    <location>
        <begin position="179"/>
        <end position="199"/>
    </location>
</feature>
<proteinExistence type="inferred from homology"/>
<keyword evidence="5 7" id="KW-1133">Transmembrane helix</keyword>
<evidence type="ECO:0000256" key="2">
    <source>
        <dbReference type="ARBA" id="ARBA00022448"/>
    </source>
</evidence>
<keyword evidence="6 7" id="KW-0472">Membrane</keyword>
<evidence type="ECO:0000256" key="5">
    <source>
        <dbReference type="ARBA" id="ARBA00022989"/>
    </source>
</evidence>
<feature type="transmembrane region" description="Helical" evidence="7">
    <location>
        <begin position="283"/>
        <end position="309"/>
    </location>
</feature>
<feature type="transmembrane region" description="Helical" evidence="7">
    <location>
        <begin position="12"/>
        <end position="30"/>
    </location>
</feature>
<comment type="caution">
    <text evidence="9">The sequence shown here is derived from an EMBL/GenBank/DDBJ whole genome shotgun (WGS) entry which is preliminary data.</text>
</comment>
<gene>
    <name evidence="9" type="ORF">H0S73_04555</name>
</gene>
<dbReference type="GO" id="GO:0005886">
    <property type="term" value="C:plasma membrane"/>
    <property type="evidence" value="ECO:0007669"/>
    <property type="project" value="UniProtKB-SubCell"/>
</dbReference>
<dbReference type="InterPro" id="IPR000515">
    <property type="entry name" value="MetI-like"/>
</dbReference>
<dbReference type="Pfam" id="PF19300">
    <property type="entry name" value="BPD_transp_1_N"/>
    <property type="match status" value="1"/>
</dbReference>
<keyword evidence="3" id="KW-1003">Cell membrane</keyword>
<evidence type="ECO:0000256" key="3">
    <source>
        <dbReference type="ARBA" id="ARBA00022475"/>
    </source>
</evidence>
<feature type="transmembrane region" description="Helical" evidence="7">
    <location>
        <begin position="241"/>
        <end position="263"/>
    </location>
</feature>
<accession>A0A838BKB2</accession>
<evidence type="ECO:0000313" key="10">
    <source>
        <dbReference type="Proteomes" id="UP000572984"/>
    </source>
</evidence>
<evidence type="ECO:0000256" key="1">
    <source>
        <dbReference type="ARBA" id="ARBA00004651"/>
    </source>
</evidence>
<dbReference type="AlphaFoldDB" id="A0A838BKB2"/>
<dbReference type="Proteomes" id="UP000572984">
    <property type="component" value="Unassembled WGS sequence"/>
</dbReference>
<evidence type="ECO:0000313" key="9">
    <source>
        <dbReference type="EMBL" id="MBA1155403.1"/>
    </source>
</evidence>
<dbReference type="CDD" id="cd06261">
    <property type="entry name" value="TM_PBP2"/>
    <property type="match status" value="1"/>
</dbReference>
<dbReference type="SUPFAM" id="SSF161098">
    <property type="entry name" value="MetI-like"/>
    <property type="match status" value="1"/>
</dbReference>
<dbReference type="GO" id="GO:0055085">
    <property type="term" value="P:transmembrane transport"/>
    <property type="evidence" value="ECO:0007669"/>
    <property type="project" value="InterPro"/>
</dbReference>
<evidence type="ECO:0000259" key="8">
    <source>
        <dbReference type="PROSITE" id="PS50928"/>
    </source>
</evidence>
<reference evidence="9 10" key="1">
    <citation type="submission" date="2020-07" db="EMBL/GenBank/DDBJ databases">
        <title>Draft genome and description of Microvirga mediterraneensis Marseille-Q2068 sp. nov.</title>
        <authorList>
            <person name="Boxberger M."/>
        </authorList>
    </citation>
    <scope>NUCLEOTIDE SEQUENCE [LARGE SCALE GENOMIC DNA]</scope>
    <source>
        <strain evidence="9 10">Marseille-Q2068</strain>
    </source>
</reference>
<dbReference type="InterPro" id="IPR045621">
    <property type="entry name" value="BPD_transp_1_N"/>
</dbReference>
<organism evidence="9 10">
    <name type="scientific">Microvirga mediterraneensis</name>
    <dbReference type="NCBI Taxonomy" id="2754695"/>
    <lineage>
        <taxon>Bacteria</taxon>
        <taxon>Pseudomonadati</taxon>
        <taxon>Pseudomonadota</taxon>
        <taxon>Alphaproteobacteria</taxon>
        <taxon>Hyphomicrobiales</taxon>
        <taxon>Methylobacteriaceae</taxon>
        <taxon>Microvirga</taxon>
    </lineage>
</organism>
<dbReference type="PANTHER" id="PTHR43163">
    <property type="entry name" value="DIPEPTIDE TRANSPORT SYSTEM PERMEASE PROTEIN DPPB-RELATED"/>
    <property type="match status" value="1"/>
</dbReference>
<comment type="subcellular location">
    <subcellularLocation>
        <location evidence="1 7">Cell membrane</location>
        <topology evidence="1 7">Multi-pass membrane protein</topology>
    </subcellularLocation>
</comment>
<evidence type="ECO:0000256" key="6">
    <source>
        <dbReference type="ARBA" id="ARBA00023136"/>
    </source>
</evidence>
<feature type="transmembrane region" description="Helical" evidence="7">
    <location>
        <begin position="100"/>
        <end position="122"/>
    </location>
</feature>
<dbReference type="InterPro" id="IPR035906">
    <property type="entry name" value="MetI-like_sf"/>
</dbReference>
<feature type="transmembrane region" description="Helical" evidence="7">
    <location>
        <begin position="134"/>
        <end position="159"/>
    </location>
</feature>
<evidence type="ECO:0000256" key="7">
    <source>
        <dbReference type="RuleBase" id="RU363032"/>
    </source>
</evidence>